<dbReference type="EMBL" id="BGZK01000150">
    <property type="protein sequence ID" value="GBP23437.1"/>
    <property type="molecule type" value="Genomic_DNA"/>
</dbReference>
<dbReference type="Proteomes" id="UP000299102">
    <property type="component" value="Unassembled WGS sequence"/>
</dbReference>
<organism evidence="1 2">
    <name type="scientific">Eumeta variegata</name>
    <name type="common">Bagworm moth</name>
    <name type="synonym">Eumeta japonica</name>
    <dbReference type="NCBI Taxonomy" id="151549"/>
    <lineage>
        <taxon>Eukaryota</taxon>
        <taxon>Metazoa</taxon>
        <taxon>Ecdysozoa</taxon>
        <taxon>Arthropoda</taxon>
        <taxon>Hexapoda</taxon>
        <taxon>Insecta</taxon>
        <taxon>Pterygota</taxon>
        <taxon>Neoptera</taxon>
        <taxon>Endopterygota</taxon>
        <taxon>Lepidoptera</taxon>
        <taxon>Glossata</taxon>
        <taxon>Ditrysia</taxon>
        <taxon>Tineoidea</taxon>
        <taxon>Psychidae</taxon>
        <taxon>Oiketicinae</taxon>
        <taxon>Eumeta</taxon>
    </lineage>
</organism>
<gene>
    <name evidence="1" type="ORF">EVAR_22296_1</name>
</gene>
<proteinExistence type="predicted"/>
<evidence type="ECO:0000313" key="1">
    <source>
        <dbReference type="EMBL" id="GBP23437.1"/>
    </source>
</evidence>
<protein>
    <submittedName>
        <fullName evidence="1">Uncharacterized protein</fullName>
    </submittedName>
</protein>
<comment type="caution">
    <text evidence="1">The sequence shown here is derived from an EMBL/GenBank/DDBJ whole genome shotgun (WGS) entry which is preliminary data.</text>
</comment>
<evidence type="ECO:0000313" key="2">
    <source>
        <dbReference type="Proteomes" id="UP000299102"/>
    </source>
</evidence>
<accession>A0A4C1UBE7</accession>
<keyword evidence="2" id="KW-1185">Reference proteome</keyword>
<sequence length="173" mass="19568">MALDALLSGGLFTWCVAERNILRVIVSRTTGALIVRIEGYIHTTPPRPINMRRDLRTPPPVACDPFLVHVPLFINRLLFTRPAQTIYLFSDAHRAVARVLAHETLAPRTCKYVRLSVRESLFLPPLPHPLLPVSPSSPRQLEPLAVNLYDSVYHRWGTPSRVRSHLSIEPVMV</sequence>
<name>A0A4C1UBE7_EUMVA</name>
<dbReference type="AlphaFoldDB" id="A0A4C1UBE7"/>
<reference evidence="1 2" key="1">
    <citation type="journal article" date="2019" name="Commun. Biol.">
        <title>The bagworm genome reveals a unique fibroin gene that provides high tensile strength.</title>
        <authorList>
            <person name="Kono N."/>
            <person name="Nakamura H."/>
            <person name="Ohtoshi R."/>
            <person name="Tomita M."/>
            <person name="Numata K."/>
            <person name="Arakawa K."/>
        </authorList>
    </citation>
    <scope>NUCLEOTIDE SEQUENCE [LARGE SCALE GENOMIC DNA]</scope>
</reference>